<evidence type="ECO:0000256" key="10">
    <source>
        <dbReference type="PIRNR" id="PIRNR029928"/>
    </source>
</evidence>
<gene>
    <name evidence="12" type="ORF">GKZ89_03205</name>
</gene>
<reference evidence="12 13" key="1">
    <citation type="journal article" date="2017" name="Int. J. Syst. Evol. Microbiol.">
        <title>Bacillus mangrovi sp. nov., isolated from a sediment sample from a mangrove forest.</title>
        <authorList>
            <person name="Gupta V."/>
            <person name="Singh P.K."/>
            <person name="Korpole S."/>
            <person name="Tanuku N.R.S."/>
            <person name="Pinnaka A.K."/>
        </authorList>
    </citation>
    <scope>NUCLEOTIDE SEQUENCE [LARGE SCALE GENOMIC DNA]</scope>
    <source>
        <strain evidence="12 13">KCTC 33872</strain>
    </source>
</reference>
<dbReference type="Proteomes" id="UP000434639">
    <property type="component" value="Unassembled WGS sequence"/>
</dbReference>
<keyword evidence="4 11" id="KW-0488">Methylation</keyword>
<evidence type="ECO:0000313" key="13">
    <source>
        <dbReference type="Proteomes" id="UP000434639"/>
    </source>
</evidence>
<comment type="subcellular location">
    <subcellularLocation>
        <location evidence="1">Cell membrane</location>
        <topology evidence="1">Single-pass membrane protein</topology>
    </subcellularLocation>
    <subcellularLocation>
        <location evidence="2">Cell surface</location>
    </subcellularLocation>
</comment>
<dbReference type="SUPFAM" id="SSF54523">
    <property type="entry name" value="Pili subunits"/>
    <property type="match status" value="1"/>
</dbReference>
<comment type="function">
    <text evidence="10">Required for transformation and DNA binding.</text>
</comment>
<dbReference type="RefSeq" id="WP_155110903.1">
    <property type="nucleotide sequence ID" value="NZ_WMIB01000001.1"/>
</dbReference>
<evidence type="ECO:0000256" key="4">
    <source>
        <dbReference type="ARBA" id="ARBA00022481"/>
    </source>
</evidence>
<dbReference type="Gene3D" id="3.30.700.10">
    <property type="entry name" value="Glycoprotein, Type 4 Pilin"/>
    <property type="match status" value="1"/>
</dbReference>
<evidence type="ECO:0000256" key="8">
    <source>
        <dbReference type="ARBA" id="ARBA00023287"/>
    </source>
</evidence>
<feature type="modified residue" description="N-methylphenylalanine" evidence="11">
    <location>
        <position position="7"/>
    </location>
</feature>
<dbReference type="EMBL" id="WMIB01000001">
    <property type="protein sequence ID" value="MTH52401.1"/>
    <property type="molecule type" value="Genomic_DNA"/>
</dbReference>
<dbReference type="PIRSF" id="PIRSF029928">
    <property type="entry name" value="Late_competence_ComGC"/>
    <property type="match status" value="1"/>
</dbReference>
<dbReference type="AlphaFoldDB" id="A0A7X2S423"/>
<sequence length="91" mass="9811">MNNEKGFTLIEMLIVLLVITILLLVTIPNIAAHSSNIQDKGCEGLKNMISAQAEAYRMNTGEAPTIEKLVSAKYITKSTCPDGTAVTLDTD</sequence>
<keyword evidence="13" id="KW-1185">Reference proteome</keyword>
<dbReference type="NCBIfam" id="NF040999">
    <property type="entry name" value="pilin_ComGC"/>
    <property type="match status" value="1"/>
</dbReference>
<evidence type="ECO:0000256" key="2">
    <source>
        <dbReference type="ARBA" id="ARBA00004241"/>
    </source>
</evidence>
<feature type="propeptide" id="PRO_5035521587" evidence="11">
    <location>
        <begin position="1"/>
        <end position="6"/>
    </location>
</feature>
<evidence type="ECO:0000313" key="12">
    <source>
        <dbReference type="EMBL" id="MTH52401.1"/>
    </source>
</evidence>
<feature type="chain" id="PRO_5035521586" description="ComG operon protein 3" evidence="11">
    <location>
        <begin position="7"/>
        <end position="91"/>
    </location>
</feature>
<keyword evidence="3 10" id="KW-1003">Cell membrane</keyword>
<dbReference type="Pfam" id="PF07963">
    <property type="entry name" value="N_methyl"/>
    <property type="match status" value="1"/>
</dbReference>
<evidence type="ECO:0000256" key="5">
    <source>
        <dbReference type="ARBA" id="ARBA00022692"/>
    </source>
</evidence>
<dbReference type="OrthoDB" id="1798043at2"/>
<evidence type="ECO:0000256" key="9">
    <source>
        <dbReference type="ARBA" id="ARBA00043982"/>
    </source>
</evidence>
<dbReference type="InterPro" id="IPR045584">
    <property type="entry name" value="Pilin-like"/>
</dbReference>
<comment type="subunit">
    <text evidence="10">Homodimer.</text>
</comment>
<feature type="transmembrane region" description="Helical" evidence="10">
    <location>
        <begin position="6"/>
        <end position="27"/>
    </location>
</feature>
<dbReference type="InterPro" id="IPR012902">
    <property type="entry name" value="N_methyl_site"/>
</dbReference>
<protein>
    <recommendedName>
        <fullName evidence="10">ComG operon protein 3</fullName>
    </recommendedName>
</protein>
<dbReference type="GO" id="GO:0009986">
    <property type="term" value="C:cell surface"/>
    <property type="evidence" value="ECO:0007669"/>
    <property type="project" value="UniProtKB-SubCell"/>
</dbReference>
<comment type="similarity">
    <text evidence="9 10">Belongs to the ComGC family.</text>
</comment>
<proteinExistence type="inferred from homology"/>
<evidence type="ECO:0000256" key="3">
    <source>
        <dbReference type="ARBA" id="ARBA00022475"/>
    </source>
</evidence>
<keyword evidence="10" id="KW-0813">Transport</keyword>
<organism evidence="12 13">
    <name type="scientific">Metabacillus mangrovi</name>
    <dbReference type="NCBI Taxonomy" id="1491830"/>
    <lineage>
        <taxon>Bacteria</taxon>
        <taxon>Bacillati</taxon>
        <taxon>Bacillota</taxon>
        <taxon>Bacilli</taxon>
        <taxon>Bacillales</taxon>
        <taxon>Bacillaceae</taxon>
        <taxon>Metabacillus</taxon>
    </lineage>
</organism>
<keyword evidence="8 10" id="KW-0178">Competence</keyword>
<evidence type="ECO:0000256" key="7">
    <source>
        <dbReference type="ARBA" id="ARBA00023136"/>
    </source>
</evidence>
<dbReference type="InterPro" id="IPR016940">
    <property type="entry name" value="ComGC"/>
</dbReference>
<dbReference type="NCBIfam" id="TIGR02532">
    <property type="entry name" value="IV_pilin_GFxxxE"/>
    <property type="match status" value="1"/>
</dbReference>
<keyword evidence="5 10" id="KW-0812">Transmembrane</keyword>
<dbReference type="PROSITE" id="PS00409">
    <property type="entry name" value="PROKAR_NTER_METHYL"/>
    <property type="match status" value="1"/>
</dbReference>
<dbReference type="GO" id="GO:0005886">
    <property type="term" value="C:plasma membrane"/>
    <property type="evidence" value="ECO:0007669"/>
    <property type="project" value="UniProtKB-SubCell"/>
</dbReference>
<evidence type="ECO:0000256" key="1">
    <source>
        <dbReference type="ARBA" id="ARBA00004162"/>
    </source>
</evidence>
<keyword evidence="7 10" id="KW-0472">Membrane</keyword>
<evidence type="ECO:0000256" key="6">
    <source>
        <dbReference type="ARBA" id="ARBA00022989"/>
    </source>
</evidence>
<keyword evidence="6 10" id="KW-1133">Transmembrane helix</keyword>
<evidence type="ECO:0000256" key="11">
    <source>
        <dbReference type="PIRSR" id="PIRSR029928-50"/>
    </source>
</evidence>
<accession>A0A7X2S423</accession>
<name>A0A7X2S423_9BACI</name>
<dbReference type="GO" id="GO:0030420">
    <property type="term" value="P:establishment of competence for transformation"/>
    <property type="evidence" value="ECO:0007669"/>
    <property type="project" value="UniProtKB-UniRule"/>
</dbReference>
<comment type="caution">
    <text evidence="12">The sequence shown here is derived from an EMBL/GenBank/DDBJ whole genome shotgun (WGS) entry which is preliminary data.</text>
</comment>